<keyword evidence="3" id="KW-1133">Transmembrane helix</keyword>
<reference evidence="4 5" key="1">
    <citation type="submission" date="2014-04" db="EMBL/GenBank/DDBJ databases">
        <title>Evolutionary Origins and Diversification of the Mycorrhizal Mutualists.</title>
        <authorList>
            <consortium name="DOE Joint Genome Institute"/>
            <consortium name="Mycorrhizal Genomics Consortium"/>
            <person name="Kohler A."/>
            <person name="Kuo A."/>
            <person name="Nagy L.G."/>
            <person name="Floudas D."/>
            <person name="Copeland A."/>
            <person name="Barry K.W."/>
            <person name="Cichocki N."/>
            <person name="Veneault-Fourrey C."/>
            <person name="LaButti K."/>
            <person name="Lindquist E.A."/>
            <person name="Lipzen A."/>
            <person name="Lundell T."/>
            <person name="Morin E."/>
            <person name="Murat C."/>
            <person name="Riley R."/>
            <person name="Ohm R."/>
            <person name="Sun H."/>
            <person name="Tunlid A."/>
            <person name="Henrissat B."/>
            <person name="Grigoriev I.V."/>
            <person name="Hibbett D.S."/>
            <person name="Martin F."/>
        </authorList>
    </citation>
    <scope>NUCLEOTIDE SEQUENCE [LARGE SCALE GENOMIC DNA]</scope>
    <source>
        <strain evidence="4 5">Koide BX008</strain>
    </source>
</reference>
<dbReference type="InterPro" id="IPR029069">
    <property type="entry name" value="HotDog_dom_sf"/>
</dbReference>
<name>A0A0C2WXX6_AMAMK</name>
<dbReference type="InParanoid" id="A0A0C2WXX6"/>
<feature type="compositionally biased region" description="Polar residues" evidence="2">
    <location>
        <begin position="242"/>
        <end position="264"/>
    </location>
</feature>
<dbReference type="HOGENOM" id="CLU_043860_1_0_1"/>
<dbReference type="SUPFAM" id="SSF54637">
    <property type="entry name" value="Thioesterase/thiol ester dehydrase-isomerase"/>
    <property type="match status" value="1"/>
</dbReference>
<dbReference type="PANTHER" id="PTHR12475">
    <property type="match status" value="1"/>
</dbReference>
<evidence type="ECO:0000313" key="5">
    <source>
        <dbReference type="Proteomes" id="UP000054549"/>
    </source>
</evidence>
<keyword evidence="5" id="KW-1185">Reference proteome</keyword>
<proteinExistence type="inferred from homology"/>
<dbReference type="PANTHER" id="PTHR12475:SF4">
    <property type="entry name" value="PROTEIN THEM6"/>
    <property type="match status" value="1"/>
</dbReference>
<keyword evidence="3" id="KW-0812">Transmembrane</keyword>
<evidence type="ECO:0000256" key="2">
    <source>
        <dbReference type="SAM" id="MobiDB-lite"/>
    </source>
</evidence>
<accession>A0A0C2WXX6</accession>
<keyword evidence="3" id="KW-0472">Membrane</keyword>
<comment type="similarity">
    <text evidence="1">Belongs to the lcsJ thioesterase family.</text>
</comment>
<feature type="region of interest" description="Disordered" evidence="2">
    <location>
        <begin position="239"/>
        <end position="264"/>
    </location>
</feature>
<evidence type="ECO:0000256" key="1">
    <source>
        <dbReference type="ARBA" id="ARBA00038476"/>
    </source>
</evidence>
<dbReference type="AlphaFoldDB" id="A0A0C2WXX6"/>
<evidence type="ECO:0000256" key="3">
    <source>
        <dbReference type="SAM" id="Phobius"/>
    </source>
</evidence>
<evidence type="ECO:0008006" key="6">
    <source>
        <dbReference type="Google" id="ProtNLM"/>
    </source>
</evidence>
<dbReference type="EMBL" id="KN818281">
    <property type="protein sequence ID" value="KIL61691.1"/>
    <property type="molecule type" value="Genomic_DNA"/>
</dbReference>
<gene>
    <name evidence="4" type="ORF">M378DRAFT_166659</name>
</gene>
<dbReference type="Pfam" id="PF13279">
    <property type="entry name" value="4HBT_2"/>
    <property type="match status" value="1"/>
</dbReference>
<feature type="transmembrane region" description="Helical" evidence="3">
    <location>
        <begin position="43"/>
        <end position="63"/>
    </location>
</feature>
<dbReference type="InterPro" id="IPR051490">
    <property type="entry name" value="THEM6_lcsJ_thioesterase"/>
</dbReference>
<sequence length="417" mass="47009">MNLAPRANNNGRHAALELVLSLQRRVLTRKALRSVVLRHFPRLLKYVIYLLVLLNVRSFPLAWHFRVFRPVFGVRLRYLAFRLRTLFLSRRQWEKEEDKWLDNLCPVGQDPFNIQASHHSWASLDDSDFNIHLSNSCYAKACDAARLRAALKMFPMFFRAGGHMALAATHFEFIKEIPMFASYEVRVTIGSWDQKWLYLVCKFVTKPSKKSKQTESRVESRNNDNLTVTLNSRPFAMGLNTPDENNLTLPSGTPAGTNAPPTVANTDKALDAVSTKLGEPRSQGLSNDRPRGPKVLLEPDGAILHAVAVSQGCFKIGRITVPPALALAINGFSVPPEEEFATYSRGNPPPSFLKAKEFMAKPLGGNPSRMRDFLKGGWREVQGEKWWEAALSGSIEEGRKKRLEVLNKLKTGLEDSR</sequence>
<organism evidence="4 5">
    <name type="scientific">Amanita muscaria (strain Koide BX008)</name>
    <dbReference type="NCBI Taxonomy" id="946122"/>
    <lineage>
        <taxon>Eukaryota</taxon>
        <taxon>Fungi</taxon>
        <taxon>Dikarya</taxon>
        <taxon>Basidiomycota</taxon>
        <taxon>Agaricomycotina</taxon>
        <taxon>Agaricomycetes</taxon>
        <taxon>Agaricomycetidae</taxon>
        <taxon>Agaricales</taxon>
        <taxon>Pluteineae</taxon>
        <taxon>Amanitaceae</taxon>
        <taxon>Amanita</taxon>
    </lineage>
</organism>
<dbReference type="Gene3D" id="3.10.129.10">
    <property type="entry name" value="Hotdog Thioesterase"/>
    <property type="match status" value="1"/>
</dbReference>
<dbReference type="OrthoDB" id="265761at2759"/>
<dbReference type="Proteomes" id="UP000054549">
    <property type="component" value="Unassembled WGS sequence"/>
</dbReference>
<evidence type="ECO:0000313" key="4">
    <source>
        <dbReference type="EMBL" id="KIL61691.1"/>
    </source>
</evidence>
<protein>
    <recommendedName>
        <fullName evidence="6">Thioesterase/thiol ester dehydrase-isomerase</fullName>
    </recommendedName>
</protein>